<protein>
    <recommendedName>
        <fullName evidence="5">Mitochondrial cardiolipin hydrolase</fullName>
    </recommendedName>
    <alternativeName>
        <fullName evidence="6">Mitochondrial phospholipase</fullName>
    </alternativeName>
</protein>
<dbReference type="AlphaFoldDB" id="A0AAV1JRT0"/>
<evidence type="ECO:0000256" key="3">
    <source>
        <dbReference type="ARBA" id="ARBA00023098"/>
    </source>
</evidence>
<comment type="similarity">
    <text evidence="4">Belongs to the phospholipase D family. MitoPLD/Zucchini subfamily.</text>
</comment>
<comment type="caution">
    <text evidence="8">The sequence shown here is derived from an EMBL/GenBank/DDBJ whole genome shotgun (WGS) entry which is preliminary data.</text>
</comment>
<dbReference type="GO" id="GO:0016042">
    <property type="term" value="P:lipid catabolic process"/>
    <property type="evidence" value="ECO:0007669"/>
    <property type="project" value="UniProtKB-KW"/>
</dbReference>
<proteinExistence type="inferred from homology"/>
<dbReference type="SUPFAM" id="SSF56024">
    <property type="entry name" value="Phospholipase D/nuclease"/>
    <property type="match status" value="1"/>
</dbReference>
<dbReference type="GO" id="GO:0016891">
    <property type="term" value="F:RNA endonuclease activity producing 5'-phosphomonoesters, hydrolytic mechanism"/>
    <property type="evidence" value="ECO:0007669"/>
    <property type="project" value="TreeGrafter"/>
</dbReference>
<reference evidence="8 9" key="1">
    <citation type="submission" date="2023-11" db="EMBL/GenBank/DDBJ databases">
        <authorList>
            <person name="Okamura Y."/>
        </authorList>
    </citation>
    <scope>NUCLEOTIDE SEQUENCE [LARGE SCALE GENOMIC DNA]</scope>
</reference>
<sequence length="312" mass="35807">MDWKNAKFLFASTAAVMVASQVVKKICKYFYNLKSKPETETTEDDACSDVISYKNREINDVILFSDDVVRHTIKVPSNKGVSICESRELNCFKLIKYIKSARETLDVCMYLITSTEIAEQIIRLGQKHVLVRIVVDSDMAFTPPSQIKRLKEYSFIQVQTNKKSILMHHKFCIIDGPKAVKRKNALKAYAEKLNVHAQLVRQNVKVSKTKVVRGFVMSGSLNWSTQAMVSNHESVIVTSNSNILSKFEKEFESLWEEDEPYNRKVLFYFVIVKWFQISPTKMSNINIQCNINAEAIVILPNSVILVNIKYKT</sequence>
<dbReference type="Proteomes" id="UP001497472">
    <property type="component" value="Unassembled WGS sequence"/>
</dbReference>
<dbReference type="GO" id="GO:0034587">
    <property type="term" value="P:piRNA processing"/>
    <property type="evidence" value="ECO:0007669"/>
    <property type="project" value="TreeGrafter"/>
</dbReference>
<dbReference type="PANTHER" id="PTHR43856">
    <property type="entry name" value="CARDIOLIPIN HYDROLASE"/>
    <property type="match status" value="1"/>
</dbReference>
<keyword evidence="1" id="KW-0378">Hydrolase</keyword>
<evidence type="ECO:0000256" key="6">
    <source>
        <dbReference type="ARBA" id="ARBA00043167"/>
    </source>
</evidence>
<evidence type="ECO:0000256" key="2">
    <source>
        <dbReference type="ARBA" id="ARBA00022963"/>
    </source>
</evidence>
<accession>A0AAV1JRT0</accession>
<dbReference type="InterPro" id="IPR051406">
    <property type="entry name" value="PLD_domain"/>
</dbReference>
<evidence type="ECO:0000313" key="8">
    <source>
        <dbReference type="EMBL" id="CAK1550935.1"/>
    </source>
</evidence>
<feature type="domain" description="Phospholipase D-like" evidence="7">
    <location>
        <begin position="94"/>
        <end position="255"/>
    </location>
</feature>
<keyword evidence="2" id="KW-0442">Lipid degradation</keyword>
<evidence type="ECO:0000313" key="9">
    <source>
        <dbReference type="Proteomes" id="UP001497472"/>
    </source>
</evidence>
<dbReference type="InterPro" id="IPR025202">
    <property type="entry name" value="PLD-like_dom"/>
</dbReference>
<gene>
    <name evidence="8" type="ORF">LNINA_LOCUS10123</name>
</gene>
<dbReference type="Pfam" id="PF13091">
    <property type="entry name" value="PLDc_2"/>
    <property type="match status" value="1"/>
</dbReference>
<dbReference type="PANTHER" id="PTHR43856:SF1">
    <property type="entry name" value="MITOCHONDRIAL CARDIOLIPIN HYDROLASE"/>
    <property type="match status" value="1"/>
</dbReference>
<evidence type="ECO:0000256" key="1">
    <source>
        <dbReference type="ARBA" id="ARBA00022801"/>
    </source>
</evidence>
<evidence type="ECO:0000259" key="7">
    <source>
        <dbReference type="Pfam" id="PF13091"/>
    </source>
</evidence>
<dbReference type="GO" id="GO:0005739">
    <property type="term" value="C:mitochondrion"/>
    <property type="evidence" value="ECO:0007669"/>
    <property type="project" value="TreeGrafter"/>
</dbReference>
<keyword evidence="3" id="KW-0443">Lipid metabolism</keyword>
<evidence type="ECO:0000256" key="4">
    <source>
        <dbReference type="ARBA" id="ARBA00038012"/>
    </source>
</evidence>
<name>A0AAV1JRT0_9NEOP</name>
<keyword evidence="9" id="KW-1185">Reference proteome</keyword>
<dbReference type="Gene3D" id="3.30.870.10">
    <property type="entry name" value="Endonuclease Chain A"/>
    <property type="match status" value="1"/>
</dbReference>
<dbReference type="EMBL" id="CAVLEF010000100">
    <property type="protein sequence ID" value="CAK1550935.1"/>
    <property type="molecule type" value="Genomic_DNA"/>
</dbReference>
<organism evidence="8 9">
    <name type="scientific">Leptosia nina</name>
    <dbReference type="NCBI Taxonomy" id="320188"/>
    <lineage>
        <taxon>Eukaryota</taxon>
        <taxon>Metazoa</taxon>
        <taxon>Ecdysozoa</taxon>
        <taxon>Arthropoda</taxon>
        <taxon>Hexapoda</taxon>
        <taxon>Insecta</taxon>
        <taxon>Pterygota</taxon>
        <taxon>Neoptera</taxon>
        <taxon>Endopterygota</taxon>
        <taxon>Lepidoptera</taxon>
        <taxon>Glossata</taxon>
        <taxon>Ditrysia</taxon>
        <taxon>Papilionoidea</taxon>
        <taxon>Pieridae</taxon>
        <taxon>Pierinae</taxon>
        <taxon>Leptosia</taxon>
    </lineage>
</organism>
<evidence type="ECO:0000256" key="5">
    <source>
        <dbReference type="ARBA" id="ARBA00040549"/>
    </source>
</evidence>